<dbReference type="SUPFAM" id="SSF53756">
    <property type="entry name" value="UDP-Glycosyltransferase/glycogen phosphorylase"/>
    <property type="match status" value="1"/>
</dbReference>
<evidence type="ECO:0000313" key="7">
    <source>
        <dbReference type="Proteomes" id="UP000184114"/>
    </source>
</evidence>
<dbReference type="Pfam" id="PF00534">
    <property type="entry name" value="Glycos_transf_1"/>
    <property type="match status" value="1"/>
</dbReference>
<dbReference type="GO" id="GO:0016758">
    <property type="term" value="F:hexosyltransferase activity"/>
    <property type="evidence" value="ECO:0007669"/>
    <property type="project" value="InterPro"/>
</dbReference>
<protein>
    <submittedName>
        <fullName evidence="6">Processive 1,2-diacylglycerol beta-glucosyltransferase</fullName>
    </submittedName>
</protein>
<name>A0A1M4XN66_9FIRM</name>
<dbReference type="InterPro" id="IPR050519">
    <property type="entry name" value="Glycosyltransf_28_UgtP"/>
</dbReference>
<dbReference type="GO" id="GO:0016020">
    <property type="term" value="C:membrane"/>
    <property type="evidence" value="ECO:0007669"/>
    <property type="project" value="GOC"/>
</dbReference>
<evidence type="ECO:0000256" key="1">
    <source>
        <dbReference type="ARBA" id="ARBA00006962"/>
    </source>
</evidence>
<feature type="domain" description="Diacylglycerol glucosyltransferase N-terminal" evidence="5">
    <location>
        <begin position="15"/>
        <end position="178"/>
    </location>
</feature>
<dbReference type="RefSeq" id="WP_072976397.1">
    <property type="nucleotide sequence ID" value="NZ_FQTY01000012.1"/>
</dbReference>
<dbReference type="STRING" id="1123404.SAMN02745784_02310"/>
<proteinExistence type="inferred from homology"/>
<dbReference type="PANTHER" id="PTHR43025">
    <property type="entry name" value="MONOGALACTOSYLDIACYLGLYCEROL SYNTHASE"/>
    <property type="match status" value="1"/>
</dbReference>
<sequence>MKKVLIFTASIGGGHNEAASCLEREFKKHGFMVKKIDALLEINKALDAFIIGSCKVLINNFPKLYGSLYSISNKEKSNKLIKQSFSSISREKVYNIILQENPDLIISTHAFMVGVVGSLKERKLIDIPFISIVTDYEAHRAYIDKNVDAYIAGSDYTSRTLIKKGISKEKIFSYGIPIKEEFLKGFQSMNLKSSSFQILLMAGSLGLKGMKKVLKNIVQIDGDYNIVTICGKNRKLQASIEKEYRELIESNKLSVYGFTNNIPFIMENSNIIITKPGGLTISEAMAKRLPMIIPYYIPGQEKENLDFLLRQGLALYVPKVDFIKELLESIMKNQEILDIMKKNMEEIYNISCLDNIVYLGENLIEDSNYRMDLEYSS</sequence>
<accession>A0A1M4XN66</accession>
<dbReference type="Pfam" id="PF06925">
    <property type="entry name" value="MGDG_synth"/>
    <property type="match status" value="1"/>
</dbReference>
<keyword evidence="7" id="KW-1185">Reference proteome</keyword>
<keyword evidence="3 6" id="KW-0808">Transferase</keyword>
<gene>
    <name evidence="6" type="ORF">SAMN02745784_02310</name>
</gene>
<evidence type="ECO:0000313" key="6">
    <source>
        <dbReference type="EMBL" id="SHE94836.1"/>
    </source>
</evidence>
<dbReference type="InterPro" id="IPR009695">
    <property type="entry name" value="Diacylglyc_glucosyltr_N"/>
</dbReference>
<reference evidence="7" key="1">
    <citation type="submission" date="2016-11" db="EMBL/GenBank/DDBJ databases">
        <authorList>
            <person name="Varghese N."/>
            <person name="Submissions S."/>
        </authorList>
    </citation>
    <scope>NUCLEOTIDE SEQUENCE [LARGE SCALE GENOMIC DNA]</scope>
    <source>
        <strain evidence="7">DSM 18095</strain>
    </source>
</reference>
<dbReference type="Proteomes" id="UP000184114">
    <property type="component" value="Unassembled WGS sequence"/>
</dbReference>
<evidence type="ECO:0000259" key="4">
    <source>
        <dbReference type="Pfam" id="PF00534"/>
    </source>
</evidence>
<dbReference type="Gene3D" id="3.40.50.2000">
    <property type="entry name" value="Glycogen Phosphorylase B"/>
    <property type="match status" value="2"/>
</dbReference>
<feature type="domain" description="Glycosyl transferase family 1" evidence="4">
    <location>
        <begin position="195"/>
        <end position="345"/>
    </location>
</feature>
<dbReference type="AlphaFoldDB" id="A0A1M4XN66"/>
<dbReference type="InterPro" id="IPR001296">
    <property type="entry name" value="Glyco_trans_1"/>
</dbReference>
<evidence type="ECO:0000259" key="5">
    <source>
        <dbReference type="Pfam" id="PF06925"/>
    </source>
</evidence>
<dbReference type="PANTHER" id="PTHR43025:SF3">
    <property type="entry name" value="MONOGALACTOSYLDIACYLGLYCEROL SYNTHASE 1, CHLOROPLASTIC"/>
    <property type="match status" value="1"/>
</dbReference>
<evidence type="ECO:0000256" key="3">
    <source>
        <dbReference type="ARBA" id="ARBA00022679"/>
    </source>
</evidence>
<comment type="similarity">
    <text evidence="1">Belongs to the glycosyltransferase 28 family.</text>
</comment>
<dbReference type="GO" id="GO:0009247">
    <property type="term" value="P:glycolipid biosynthetic process"/>
    <property type="evidence" value="ECO:0007669"/>
    <property type="project" value="InterPro"/>
</dbReference>
<keyword evidence="2" id="KW-0328">Glycosyltransferase</keyword>
<dbReference type="EMBL" id="FQTY01000012">
    <property type="protein sequence ID" value="SHE94836.1"/>
    <property type="molecule type" value="Genomic_DNA"/>
</dbReference>
<evidence type="ECO:0000256" key="2">
    <source>
        <dbReference type="ARBA" id="ARBA00022676"/>
    </source>
</evidence>
<dbReference type="GeneID" id="90994176"/>
<organism evidence="6 7">
    <name type="scientific">Tissierella praeacuta DSM 18095</name>
    <dbReference type="NCBI Taxonomy" id="1123404"/>
    <lineage>
        <taxon>Bacteria</taxon>
        <taxon>Bacillati</taxon>
        <taxon>Bacillota</taxon>
        <taxon>Tissierellia</taxon>
        <taxon>Tissierellales</taxon>
        <taxon>Tissierellaceae</taxon>
        <taxon>Tissierella</taxon>
    </lineage>
</organism>